<evidence type="ECO:0000313" key="2">
    <source>
        <dbReference type="EMBL" id="RHC06833.1"/>
    </source>
</evidence>
<proteinExistence type="predicted"/>
<dbReference type="EMBL" id="QRJH01000002">
    <property type="protein sequence ID" value="RHH19950.1"/>
    <property type="molecule type" value="Genomic_DNA"/>
</dbReference>
<organism evidence="2 5">
    <name type="scientific">Blautia obeum</name>
    <dbReference type="NCBI Taxonomy" id="40520"/>
    <lineage>
        <taxon>Bacteria</taxon>
        <taxon>Bacillati</taxon>
        <taxon>Bacillota</taxon>
        <taxon>Clostridia</taxon>
        <taxon>Lachnospirales</taxon>
        <taxon>Lachnospiraceae</taxon>
        <taxon>Blautia</taxon>
    </lineage>
</organism>
<protein>
    <submittedName>
        <fullName evidence="2">Methyltransferase</fullName>
    </submittedName>
</protein>
<evidence type="ECO:0000313" key="4">
    <source>
        <dbReference type="EMBL" id="RHK96869.1"/>
    </source>
</evidence>
<dbReference type="Proteomes" id="UP000284267">
    <property type="component" value="Unassembled WGS sequence"/>
</dbReference>
<feature type="domain" description="Uroporphyrinogen decarboxylase (URO-D)" evidence="1">
    <location>
        <begin position="32"/>
        <end position="331"/>
    </location>
</feature>
<reference evidence="5 6" key="1">
    <citation type="submission" date="2018-08" db="EMBL/GenBank/DDBJ databases">
        <title>A genome reference for cultivated species of the human gut microbiota.</title>
        <authorList>
            <person name="Zou Y."/>
            <person name="Xue W."/>
            <person name="Luo G."/>
        </authorList>
    </citation>
    <scope>NUCLEOTIDE SEQUENCE [LARGE SCALE GENOMIC DNA]</scope>
    <source>
        <strain evidence="4 7">AF39-4</strain>
        <strain evidence="3 6">AM18-2AC</strain>
        <strain evidence="2 5">AM37-4AC</strain>
    </source>
</reference>
<keyword evidence="2" id="KW-0489">Methyltransferase</keyword>
<sequence length="335" mass="36754">MKRNMKQWVTDYINAPAKKGMPILSFPGIQLIGHTVEELVRSGELQAQCMKAIADRFDTGVAFSLMDLSVEAEAFGAPVHYSEDEVPTVHGTLINDEDEAEALKVPKVGDGRTGECVEGIRRACELITDRPVLAGIIGPYSLAGRLLDMTEIMILCYEEPEMVESVLEKATEFLIEYAKAFKEAGANGVCMAEPAAGLLSPNLIDEFSTPYVQKIREAVEDENFVVMYHNCGNITPLMQNISDIDAVAYSVGNAIDIEEALKVIPADKMIIGNIDPAGTIRNGNPETVYKETTDLLERCGKYPNFVIASGCDIPPVSPMENIEAFFDAVRDFYNK</sequence>
<dbReference type="GO" id="GO:0004853">
    <property type="term" value="F:uroporphyrinogen decarboxylase activity"/>
    <property type="evidence" value="ECO:0007669"/>
    <property type="project" value="InterPro"/>
</dbReference>
<dbReference type="SUPFAM" id="SSF51726">
    <property type="entry name" value="UROD/MetE-like"/>
    <property type="match status" value="1"/>
</dbReference>
<dbReference type="Gene3D" id="3.20.20.210">
    <property type="match status" value="1"/>
</dbReference>
<dbReference type="RefSeq" id="WP_117638304.1">
    <property type="nucleotide sequence ID" value="NZ_CABJDZ010000002.1"/>
</dbReference>
<evidence type="ECO:0000313" key="6">
    <source>
        <dbReference type="Proteomes" id="UP000284024"/>
    </source>
</evidence>
<evidence type="ECO:0000313" key="7">
    <source>
        <dbReference type="Proteomes" id="UP000284267"/>
    </source>
</evidence>
<comment type="caution">
    <text evidence="2">The sequence shown here is derived from an EMBL/GenBank/DDBJ whole genome shotgun (WGS) entry which is preliminary data.</text>
</comment>
<dbReference type="Pfam" id="PF01208">
    <property type="entry name" value="URO-D"/>
    <property type="match status" value="1"/>
</dbReference>
<gene>
    <name evidence="4" type="ORF">DW040_06675</name>
    <name evidence="3" type="ORF">DW222_03935</name>
    <name evidence="2" type="ORF">DW859_08980</name>
</gene>
<evidence type="ECO:0000313" key="3">
    <source>
        <dbReference type="EMBL" id="RHH19950.1"/>
    </source>
</evidence>
<dbReference type="PANTHER" id="PTHR47099">
    <property type="entry name" value="METHYLCOBAMIDE:COM METHYLTRANSFERASE MTBA"/>
    <property type="match status" value="1"/>
</dbReference>
<dbReference type="InterPro" id="IPR000257">
    <property type="entry name" value="Uroporphyrinogen_deCOase"/>
</dbReference>
<dbReference type="AlphaFoldDB" id="A0A454HH86"/>
<dbReference type="InterPro" id="IPR038071">
    <property type="entry name" value="UROD/MetE-like_sf"/>
</dbReference>
<dbReference type="InterPro" id="IPR052024">
    <property type="entry name" value="Methanogen_methyltrans"/>
</dbReference>
<name>A0A454HH86_9FIRM</name>
<evidence type="ECO:0000313" key="5">
    <source>
        <dbReference type="Proteomes" id="UP000265808"/>
    </source>
</evidence>
<dbReference type="EMBL" id="QSHL01000005">
    <property type="protein sequence ID" value="RHC06833.1"/>
    <property type="molecule type" value="Genomic_DNA"/>
</dbReference>
<dbReference type="Proteomes" id="UP000265808">
    <property type="component" value="Unassembled WGS sequence"/>
</dbReference>
<dbReference type="PANTHER" id="PTHR47099:SF1">
    <property type="entry name" value="METHYLCOBAMIDE:COM METHYLTRANSFERASE MTBA"/>
    <property type="match status" value="1"/>
</dbReference>
<dbReference type="GO" id="GO:0006779">
    <property type="term" value="P:porphyrin-containing compound biosynthetic process"/>
    <property type="evidence" value="ECO:0007669"/>
    <property type="project" value="InterPro"/>
</dbReference>
<dbReference type="EMBL" id="QROE01000002">
    <property type="protein sequence ID" value="RHK96869.1"/>
    <property type="molecule type" value="Genomic_DNA"/>
</dbReference>
<dbReference type="Proteomes" id="UP000284024">
    <property type="component" value="Unassembled WGS sequence"/>
</dbReference>
<evidence type="ECO:0000259" key="1">
    <source>
        <dbReference type="Pfam" id="PF01208"/>
    </source>
</evidence>
<dbReference type="GO" id="GO:0032259">
    <property type="term" value="P:methylation"/>
    <property type="evidence" value="ECO:0007669"/>
    <property type="project" value="UniProtKB-KW"/>
</dbReference>
<dbReference type="CDD" id="cd03465">
    <property type="entry name" value="URO-D_like"/>
    <property type="match status" value="1"/>
</dbReference>
<accession>A0A454HH86</accession>
<dbReference type="GO" id="GO:0008168">
    <property type="term" value="F:methyltransferase activity"/>
    <property type="evidence" value="ECO:0007669"/>
    <property type="project" value="UniProtKB-KW"/>
</dbReference>
<keyword evidence="2" id="KW-0808">Transferase</keyword>